<dbReference type="EMBL" id="JBEFKJ010000001">
    <property type="protein sequence ID" value="KAL2048662.1"/>
    <property type="molecule type" value="Genomic_DNA"/>
</dbReference>
<protein>
    <submittedName>
        <fullName evidence="2">Uncharacterized protein</fullName>
    </submittedName>
</protein>
<feature type="region of interest" description="Disordered" evidence="1">
    <location>
        <begin position="48"/>
        <end position="70"/>
    </location>
</feature>
<comment type="caution">
    <text evidence="2">The sequence shown here is derived from an EMBL/GenBank/DDBJ whole genome shotgun (WGS) entry which is preliminary data.</text>
</comment>
<organism evidence="2 3">
    <name type="scientific">Stereocaulon virgatum</name>
    <dbReference type="NCBI Taxonomy" id="373712"/>
    <lineage>
        <taxon>Eukaryota</taxon>
        <taxon>Fungi</taxon>
        <taxon>Dikarya</taxon>
        <taxon>Ascomycota</taxon>
        <taxon>Pezizomycotina</taxon>
        <taxon>Lecanoromycetes</taxon>
        <taxon>OSLEUM clade</taxon>
        <taxon>Lecanoromycetidae</taxon>
        <taxon>Lecanorales</taxon>
        <taxon>Lecanorineae</taxon>
        <taxon>Stereocaulaceae</taxon>
        <taxon>Stereocaulon</taxon>
    </lineage>
</organism>
<sequence length="171" mass="19618">MTRVKHREDRSECTQQWGRCAEHPCVAYFIFPPDDLKATTRSIPITTVSRMGYPPRSRNTSTSHEQVSTPNTPSYLVGLQGLDLHLYLDVRQFTEKLGMNCQPITSTLHPRYFVGTDNGDIQIAEGRYTNTYVLATVPDKFYPQPGQVIDEATSQFVEYKDTEEEMDFCPW</sequence>
<proteinExistence type="predicted"/>
<evidence type="ECO:0000256" key="1">
    <source>
        <dbReference type="SAM" id="MobiDB-lite"/>
    </source>
</evidence>
<keyword evidence="3" id="KW-1185">Reference proteome</keyword>
<feature type="compositionally biased region" description="Polar residues" evidence="1">
    <location>
        <begin position="57"/>
        <end position="70"/>
    </location>
</feature>
<reference evidence="2 3" key="1">
    <citation type="submission" date="2024-09" db="EMBL/GenBank/DDBJ databases">
        <title>Rethinking Asexuality: The Enigmatic Case of Functional Sexual Genes in Lepraria (Stereocaulaceae).</title>
        <authorList>
            <person name="Doellman M."/>
            <person name="Sun Y."/>
            <person name="Barcenas-Pena A."/>
            <person name="Lumbsch H.T."/>
            <person name="Grewe F."/>
        </authorList>
    </citation>
    <scope>NUCLEOTIDE SEQUENCE [LARGE SCALE GENOMIC DNA]</scope>
    <source>
        <strain evidence="2 3">Mercado 3170</strain>
    </source>
</reference>
<evidence type="ECO:0000313" key="3">
    <source>
        <dbReference type="Proteomes" id="UP001590950"/>
    </source>
</evidence>
<dbReference type="Proteomes" id="UP001590950">
    <property type="component" value="Unassembled WGS sequence"/>
</dbReference>
<evidence type="ECO:0000313" key="2">
    <source>
        <dbReference type="EMBL" id="KAL2048662.1"/>
    </source>
</evidence>
<gene>
    <name evidence="2" type="ORF">N7G274_000574</name>
</gene>
<name>A0ABR4AUU7_9LECA</name>
<accession>A0ABR4AUU7</accession>